<proteinExistence type="predicted"/>
<evidence type="ECO:0000256" key="1">
    <source>
        <dbReference type="SAM" id="Coils"/>
    </source>
</evidence>
<accession>L9Y318</accession>
<dbReference type="InterPro" id="IPR010995">
    <property type="entry name" value="DNA_repair_Rad51/TF_NusA_a-hlx"/>
</dbReference>
<evidence type="ECO:0000313" key="3">
    <source>
        <dbReference type="Proteomes" id="UP000011632"/>
    </source>
</evidence>
<keyword evidence="3" id="KW-1185">Reference proteome</keyword>
<dbReference type="GO" id="GO:0000166">
    <property type="term" value="F:nucleotide binding"/>
    <property type="evidence" value="ECO:0007669"/>
    <property type="project" value="InterPro"/>
</dbReference>
<dbReference type="Pfam" id="PF14520">
    <property type="entry name" value="HHH_5"/>
    <property type="match status" value="1"/>
</dbReference>
<reference evidence="2 3" key="1">
    <citation type="journal article" date="2014" name="PLoS Genet.">
        <title>Phylogenetically driven sequencing of extremely halophilic archaea reveals strategies for static and dynamic osmo-response.</title>
        <authorList>
            <person name="Becker E.A."/>
            <person name="Seitzer P.M."/>
            <person name="Tritt A."/>
            <person name="Larsen D."/>
            <person name="Krusor M."/>
            <person name="Yao A.I."/>
            <person name="Wu D."/>
            <person name="Madern D."/>
            <person name="Eisen J.A."/>
            <person name="Darling A.E."/>
            <person name="Facciotti M.T."/>
        </authorList>
    </citation>
    <scope>NUCLEOTIDE SEQUENCE [LARGE SCALE GENOMIC DNA]</scope>
    <source>
        <strain evidence="2 3">JCM 10478</strain>
    </source>
</reference>
<evidence type="ECO:0000313" key="2">
    <source>
        <dbReference type="EMBL" id="ELY68474.1"/>
    </source>
</evidence>
<dbReference type="SUPFAM" id="SSF47794">
    <property type="entry name" value="Rad51 N-terminal domain-like"/>
    <property type="match status" value="1"/>
</dbReference>
<gene>
    <name evidence="2" type="ORF">C489_07225</name>
</gene>
<sequence length="290" mass="32256">MPSRVELAVEMSQSESPIRTMFDVQRTAIKQSQQLFEQGLAAQRNVDAMALTGLEGQASLQRQQLEFAQAASHGYVSAAAALLPSDDTEAHRAIDETFDQLKATHAEFYDALERDLERDLNAATGLAEDVETALDEQTEQFLELTASIEEQTVENVDEFSSRLDEQLERTRELQTRLADQLERQTDDIEALLEQQADQIETFQQQLAEQTETGLQQIPVQGRDEPHTKIETDPEHTLEAIEGIDADVREELADAGIATIDDLTRAGADAVAEATDISEDRATEWIEQAEA</sequence>
<organism evidence="2 3">
    <name type="scientific">Natrinema versiforme JCM 10478</name>
    <dbReference type="NCBI Taxonomy" id="1227496"/>
    <lineage>
        <taxon>Archaea</taxon>
        <taxon>Methanobacteriati</taxon>
        <taxon>Methanobacteriota</taxon>
        <taxon>Stenosarchaea group</taxon>
        <taxon>Halobacteria</taxon>
        <taxon>Halobacteriales</taxon>
        <taxon>Natrialbaceae</taxon>
        <taxon>Natrinema</taxon>
    </lineage>
</organism>
<dbReference type="AlphaFoldDB" id="L9Y318"/>
<dbReference type="Proteomes" id="UP000011632">
    <property type="component" value="Unassembled WGS sequence"/>
</dbReference>
<feature type="coiled-coil region" evidence="1">
    <location>
        <begin position="120"/>
        <end position="212"/>
    </location>
</feature>
<dbReference type="EMBL" id="AOID01000022">
    <property type="protein sequence ID" value="ELY68474.1"/>
    <property type="molecule type" value="Genomic_DNA"/>
</dbReference>
<dbReference type="Gene3D" id="1.10.150.20">
    <property type="entry name" value="5' to 3' exonuclease, C-terminal subdomain"/>
    <property type="match status" value="1"/>
</dbReference>
<dbReference type="PATRIC" id="fig|1227496.3.peg.1461"/>
<name>L9Y318_9EURY</name>
<protein>
    <recommendedName>
        <fullName evidence="4">Helix-hairpin-helix domain-containing protein</fullName>
    </recommendedName>
</protein>
<keyword evidence="1" id="KW-0175">Coiled coil</keyword>
<comment type="caution">
    <text evidence="2">The sequence shown here is derived from an EMBL/GenBank/DDBJ whole genome shotgun (WGS) entry which is preliminary data.</text>
</comment>
<evidence type="ECO:0008006" key="4">
    <source>
        <dbReference type="Google" id="ProtNLM"/>
    </source>
</evidence>